<keyword evidence="2" id="KW-1185">Reference proteome</keyword>
<accession>A0AAD6VAP9</accession>
<dbReference type="Proteomes" id="UP001219525">
    <property type="component" value="Unassembled WGS sequence"/>
</dbReference>
<evidence type="ECO:0000313" key="2">
    <source>
        <dbReference type="Proteomes" id="UP001219525"/>
    </source>
</evidence>
<sequence>SWSDPTLSEELVAQIFENRDIKRALYPPPGPNASTAKGGGKTKTSAHWLLCLKVFGEKPKYKKALAAVDTAKDRTAYANKIKNRLRSMAKITRDFMDEMGQTGAGIRHADEIDMGVDNTLT</sequence>
<dbReference type="EMBL" id="JARJCW010000042">
    <property type="protein sequence ID" value="KAJ7205818.1"/>
    <property type="molecule type" value="Genomic_DNA"/>
</dbReference>
<proteinExistence type="predicted"/>
<name>A0AAD6VAP9_9AGAR</name>
<evidence type="ECO:0000313" key="1">
    <source>
        <dbReference type="EMBL" id="KAJ7205818.1"/>
    </source>
</evidence>
<gene>
    <name evidence="1" type="ORF">GGX14DRAFT_327153</name>
</gene>
<feature type="non-terminal residue" evidence="1">
    <location>
        <position position="121"/>
    </location>
</feature>
<dbReference type="AlphaFoldDB" id="A0AAD6VAP9"/>
<organism evidence="1 2">
    <name type="scientific">Mycena pura</name>
    <dbReference type="NCBI Taxonomy" id="153505"/>
    <lineage>
        <taxon>Eukaryota</taxon>
        <taxon>Fungi</taxon>
        <taxon>Dikarya</taxon>
        <taxon>Basidiomycota</taxon>
        <taxon>Agaricomycotina</taxon>
        <taxon>Agaricomycetes</taxon>
        <taxon>Agaricomycetidae</taxon>
        <taxon>Agaricales</taxon>
        <taxon>Marasmiineae</taxon>
        <taxon>Mycenaceae</taxon>
        <taxon>Mycena</taxon>
    </lineage>
</organism>
<feature type="non-terminal residue" evidence="1">
    <location>
        <position position="1"/>
    </location>
</feature>
<protein>
    <submittedName>
        <fullName evidence="1">Uncharacterized protein</fullName>
    </submittedName>
</protein>
<comment type="caution">
    <text evidence="1">The sequence shown here is derived from an EMBL/GenBank/DDBJ whole genome shotgun (WGS) entry which is preliminary data.</text>
</comment>
<reference evidence="1" key="1">
    <citation type="submission" date="2023-03" db="EMBL/GenBank/DDBJ databases">
        <title>Massive genome expansion in bonnet fungi (Mycena s.s.) driven by repeated elements and novel gene families across ecological guilds.</title>
        <authorList>
            <consortium name="Lawrence Berkeley National Laboratory"/>
            <person name="Harder C.B."/>
            <person name="Miyauchi S."/>
            <person name="Viragh M."/>
            <person name="Kuo A."/>
            <person name="Thoen E."/>
            <person name="Andreopoulos B."/>
            <person name="Lu D."/>
            <person name="Skrede I."/>
            <person name="Drula E."/>
            <person name="Henrissat B."/>
            <person name="Morin E."/>
            <person name="Kohler A."/>
            <person name="Barry K."/>
            <person name="LaButti K."/>
            <person name="Morin E."/>
            <person name="Salamov A."/>
            <person name="Lipzen A."/>
            <person name="Mereny Z."/>
            <person name="Hegedus B."/>
            <person name="Baldrian P."/>
            <person name="Stursova M."/>
            <person name="Weitz H."/>
            <person name="Taylor A."/>
            <person name="Grigoriev I.V."/>
            <person name="Nagy L.G."/>
            <person name="Martin F."/>
            <person name="Kauserud H."/>
        </authorList>
    </citation>
    <scope>NUCLEOTIDE SEQUENCE</scope>
    <source>
        <strain evidence="1">9144</strain>
    </source>
</reference>